<dbReference type="Gene3D" id="3.40.50.1000">
    <property type="entry name" value="HAD superfamily/HAD-like"/>
    <property type="match status" value="1"/>
</dbReference>
<evidence type="ECO:0000256" key="2">
    <source>
        <dbReference type="ARBA" id="ARBA00022801"/>
    </source>
</evidence>
<dbReference type="EMBL" id="WPIK01000008">
    <property type="protein sequence ID" value="MVN21863.1"/>
    <property type="molecule type" value="Genomic_DNA"/>
</dbReference>
<dbReference type="Pfam" id="PF12710">
    <property type="entry name" value="HAD"/>
    <property type="match status" value="1"/>
</dbReference>
<evidence type="ECO:0000256" key="3">
    <source>
        <dbReference type="ARBA" id="ARBA00022842"/>
    </source>
</evidence>
<dbReference type="PANTHER" id="PTHR43344:SF13">
    <property type="entry name" value="PHOSPHATASE RV3661-RELATED"/>
    <property type="match status" value="1"/>
</dbReference>
<dbReference type="InterPro" id="IPR006385">
    <property type="entry name" value="HAD_hydro_SerB1"/>
</dbReference>
<evidence type="ECO:0000256" key="1">
    <source>
        <dbReference type="ARBA" id="ARBA00022723"/>
    </source>
</evidence>
<keyword evidence="2 4" id="KW-0378">Hydrolase</keyword>
<comment type="caution">
    <text evidence="4">The sequence shown here is derived from an EMBL/GenBank/DDBJ whole genome shotgun (WGS) entry which is preliminary data.</text>
</comment>
<sequence>MNESKSIAFFDFDGTITNRDIFWDYTFFRLKNGLSFFKLIKSIPDFTLYLFKVLNNEQAKQRIFGKLFKGETIIFFNRTVSSYYASYLYKRIKKDALDRINWHKNSNHTVCIVSANFDLLLQDFAENNKLKLIATRLQIENNIITGKFATRNCYGIEKANRIKDIFPDLNSYSQIYAYGDSKGDLEMLELASEKFYCFFKK</sequence>
<proteinExistence type="predicted"/>
<gene>
    <name evidence="4" type="ORF">GO621_09970</name>
</gene>
<dbReference type="InterPro" id="IPR023214">
    <property type="entry name" value="HAD_sf"/>
</dbReference>
<dbReference type="Gene3D" id="1.20.1440.100">
    <property type="entry name" value="SG protein - dephosphorylation function"/>
    <property type="match status" value="1"/>
</dbReference>
<dbReference type="PANTHER" id="PTHR43344">
    <property type="entry name" value="PHOSPHOSERINE PHOSPHATASE"/>
    <property type="match status" value="1"/>
</dbReference>
<dbReference type="SUPFAM" id="SSF56784">
    <property type="entry name" value="HAD-like"/>
    <property type="match status" value="1"/>
</dbReference>
<name>A0A7K1SX39_9SPHI</name>
<protein>
    <submittedName>
        <fullName evidence="4">HAD-IB family hydrolase</fullName>
    </submittedName>
</protein>
<evidence type="ECO:0000313" key="4">
    <source>
        <dbReference type="EMBL" id="MVN21863.1"/>
    </source>
</evidence>
<dbReference type="RefSeq" id="WP_157566578.1">
    <property type="nucleotide sequence ID" value="NZ_WPIK01000008.1"/>
</dbReference>
<dbReference type="NCBIfam" id="TIGR01490">
    <property type="entry name" value="HAD-SF-IB-hyp1"/>
    <property type="match status" value="1"/>
</dbReference>
<dbReference type="AlphaFoldDB" id="A0A7K1SX39"/>
<dbReference type="InterPro" id="IPR036412">
    <property type="entry name" value="HAD-like_sf"/>
</dbReference>
<keyword evidence="5" id="KW-1185">Reference proteome</keyword>
<dbReference type="InterPro" id="IPR050582">
    <property type="entry name" value="HAD-like_SerB"/>
</dbReference>
<dbReference type="GO" id="GO:0016787">
    <property type="term" value="F:hydrolase activity"/>
    <property type="evidence" value="ECO:0007669"/>
    <property type="project" value="UniProtKB-KW"/>
</dbReference>
<dbReference type="NCBIfam" id="TIGR01488">
    <property type="entry name" value="HAD-SF-IB"/>
    <property type="match status" value="1"/>
</dbReference>
<evidence type="ECO:0000313" key="5">
    <source>
        <dbReference type="Proteomes" id="UP000462014"/>
    </source>
</evidence>
<accession>A0A7K1SX39</accession>
<dbReference type="GO" id="GO:0046872">
    <property type="term" value="F:metal ion binding"/>
    <property type="evidence" value="ECO:0007669"/>
    <property type="project" value="UniProtKB-KW"/>
</dbReference>
<keyword evidence="1" id="KW-0479">Metal-binding</keyword>
<reference evidence="4 5" key="1">
    <citation type="submission" date="2019-12" db="EMBL/GenBank/DDBJ databases">
        <title>Mucilaginibacter sp. HMF7410 genome sequencing and assembly.</title>
        <authorList>
            <person name="Kang H."/>
            <person name="Cha I."/>
            <person name="Kim H."/>
            <person name="Joh K."/>
        </authorList>
    </citation>
    <scope>NUCLEOTIDE SEQUENCE [LARGE SCALE GENOMIC DNA]</scope>
    <source>
        <strain evidence="4 5">HMF7410</strain>
    </source>
</reference>
<keyword evidence="3" id="KW-0460">Magnesium</keyword>
<dbReference type="Proteomes" id="UP000462014">
    <property type="component" value="Unassembled WGS sequence"/>
</dbReference>
<organism evidence="4 5">
    <name type="scientific">Mucilaginibacter arboris</name>
    <dbReference type="NCBI Taxonomy" id="2682090"/>
    <lineage>
        <taxon>Bacteria</taxon>
        <taxon>Pseudomonadati</taxon>
        <taxon>Bacteroidota</taxon>
        <taxon>Sphingobacteriia</taxon>
        <taxon>Sphingobacteriales</taxon>
        <taxon>Sphingobacteriaceae</taxon>
        <taxon>Mucilaginibacter</taxon>
    </lineage>
</organism>